<organism evidence="3 4">
    <name type="scientific">Rhodococcus olei</name>
    <dbReference type="NCBI Taxonomy" id="2161675"/>
    <lineage>
        <taxon>Bacteria</taxon>
        <taxon>Bacillati</taxon>
        <taxon>Actinomycetota</taxon>
        <taxon>Actinomycetes</taxon>
        <taxon>Mycobacteriales</taxon>
        <taxon>Nocardiaceae</taxon>
        <taxon>Rhodococcus</taxon>
    </lineage>
</organism>
<sequence>MAEDRVKHHLAALHDAVEGPLDAPLTGLPDDDVIDVLRRLETTLRRTAAVGHRLVVEVMERSIPGNLDCRSITDFLTQTLRISGADAARRVRGATKVGTWHTPTGVDLDPALPESARAVRDGDIGPDHVAAIATILRKIPHNTPIERIEVAEAILATAARDTRTAVQRNHDALEAGLRHLHSSGVLGSHRGLPVTVIATMTVQQLEDATGLATTGTGGLVPVRDALRMAEKAHPVLAVFDHHGRPLHLGRSKRLASADQRLALIAASRGCTRPGCDAPASMTAVRPKHFVQGGPPYVTEWNKGGRTDIDSLDLACDHCHALVHDGPGGWRTRTAADGTAHPGRTEWIPPAHLDPTRTPRVNHRHHLDRTVAQALDNHRARRDAEAREHRRRWNRGVDETGDGDAP</sequence>
<dbReference type="InterPro" id="IPR003870">
    <property type="entry name" value="DUF222"/>
</dbReference>
<comment type="caution">
    <text evidence="3">The sequence shown here is derived from an EMBL/GenBank/DDBJ whole genome shotgun (WGS) entry which is preliminary data.</text>
</comment>
<dbReference type="CDD" id="cd00085">
    <property type="entry name" value="HNHc"/>
    <property type="match status" value="1"/>
</dbReference>
<dbReference type="Pfam" id="PF02720">
    <property type="entry name" value="DUF222"/>
    <property type="match status" value="1"/>
</dbReference>
<proteinExistence type="predicted"/>
<evidence type="ECO:0000256" key="1">
    <source>
        <dbReference type="SAM" id="MobiDB-lite"/>
    </source>
</evidence>
<gene>
    <name evidence="3" type="ORF">GCM10023094_26480</name>
</gene>
<feature type="domain" description="DUF222" evidence="2">
    <location>
        <begin position="158"/>
        <end position="264"/>
    </location>
</feature>
<dbReference type="EMBL" id="BAABFB010000044">
    <property type="protein sequence ID" value="GAA4480255.1"/>
    <property type="molecule type" value="Genomic_DNA"/>
</dbReference>
<feature type="compositionally biased region" description="Basic and acidic residues" evidence="1">
    <location>
        <begin position="375"/>
        <end position="387"/>
    </location>
</feature>
<name>A0ABP8P1W6_9NOCA</name>
<evidence type="ECO:0000259" key="2">
    <source>
        <dbReference type="Pfam" id="PF02720"/>
    </source>
</evidence>
<feature type="region of interest" description="Disordered" evidence="1">
    <location>
        <begin position="370"/>
        <end position="405"/>
    </location>
</feature>
<dbReference type="InterPro" id="IPR003615">
    <property type="entry name" value="HNH_nuc"/>
</dbReference>
<dbReference type="Proteomes" id="UP001501183">
    <property type="component" value="Unassembled WGS sequence"/>
</dbReference>
<evidence type="ECO:0000313" key="4">
    <source>
        <dbReference type="Proteomes" id="UP001501183"/>
    </source>
</evidence>
<reference evidence="4" key="1">
    <citation type="journal article" date="2019" name="Int. J. Syst. Evol. Microbiol.">
        <title>The Global Catalogue of Microorganisms (GCM) 10K type strain sequencing project: providing services to taxonomists for standard genome sequencing and annotation.</title>
        <authorList>
            <consortium name="The Broad Institute Genomics Platform"/>
            <consortium name="The Broad Institute Genome Sequencing Center for Infectious Disease"/>
            <person name="Wu L."/>
            <person name="Ma J."/>
        </authorList>
    </citation>
    <scope>NUCLEOTIDE SEQUENCE [LARGE SCALE GENOMIC DNA]</scope>
    <source>
        <strain evidence="4">JCM 32206</strain>
    </source>
</reference>
<evidence type="ECO:0000313" key="3">
    <source>
        <dbReference type="EMBL" id="GAA4480255.1"/>
    </source>
</evidence>
<protein>
    <recommendedName>
        <fullName evidence="2">DUF222 domain-containing protein</fullName>
    </recommendedName>
</protein>
<accession>A0ABP8P1W6</accession>
<keyword evidence="4" id="KW-1185">Reference proteome</keyword>